<dbReference type="SUPFAM" id="SSF52402">
    <property type="entry name" value="Adenine nucleotide alpha hydrolases-like"/>
    <property type="match status" value="2"/>
</dbReference>
<accession>A0A9W6PLW8</accession>
<reference evidence="3" key="1">
    <citation type="submission" date="2023-02" db="EMBL/GenBank/DDBJ databases">
        <title>Kitasatospora phosalacinea NBRC 14362.</title>
        <authorList>
            <person name="Ichikawa N."/>
            <person name="Sato H."/>
            <person name="Tonouchi N."/>
        </authorList>
    </citation>
    <scope>NUCLEOTIDE SEQUENCE</scope>
    <source>
        <strain evidence="3">NBRC 14362</strain>
    </source>
</reference>
<dbReference type="InterPro" id="IPR014729">
    <property type="entry name" value="Rossmann-like_a/b/a_fold"/>
</dbReference>
<dbReference type="AlphaFoldDB" id="A0A9W6PLW8"/>
<feature type="domain" description="UspA" evidence="2">
    <location>
        <begin position="150"/>
        <end position="282"/>
    </location>
</feature>
<dbReference type="InterPro" id="IPR006015">
    <property type="entry name" value="Universal_stress_UspA"/>
</dbReference>
<proteinExistence type="inferred from homology"/>
<evidence type="ECO:0000313" key="4">
    <source>
        <dbReference type="Proteomes" id="UP001165143"/>
    </source>
</evidence>
<protein>
    <submittedName>
        <fullName evidence="3">Universal stress protein</fullName>
    </submittedName>
</protein>
<gene>
    <name evidence="3" type="ORF">Kpho01_54670</name>
</gene>
<dbReference type="PANTHER" id="PTHR46268:SF6">
    <property type="entry name" value="UNIVERSAL STRESS PROTEIN UP12"/>
    <property type="match status" value="1"/>
</dbReference>
<dbReference type="OrthoDB" id="4867015at2"/>
<name>A0A9W6PLW8_9ACTN</name>
<evidence type="ECO:0000256" key="1">
    <source>
        <dbReference type="ARBA" id="ARBA00008791"/>
    </source>
</evidence>
<evidence type="ECO:0000313" key="3">
    <source>
        <dbReference type="EMBL" id="GLW57456.1"/>
    </source>
</evidence>
<dbReference type="InterPro" id="IPR006016">
    <property type="entry name" value="UspA"/>
</dbReference>
<organism evidence="3 4">
    <name type="scientific">Kitasatospora phosalacinea</name>
    <dbReference type="NCBI Taxonomy" id="2065"/>
    <lineage>
        <taxon>Bacteria</taxon>
        <taxon>Bacillati</taxon>
        <taxon>Actinomycetota</taxon>
        <taxon>Actinomycetes</taxon>
        <taxon>Kitasatosporales</taxon>
        <taxon>Streptomycetaceae</taxon>
        <taxon>Kitasatospora</taxon>
    </lineage>
</organism>
<sequence>MDAPIVVGFDGTDESAAAAHWAASEAERRGLPLELLQAWPWRGPHVLGTPDAQRWARQRLARQEVELRAGRSGVAVSAVHVPEDPAQALEAAGRSATMLVLGSRALGPVRGFVPGSVGLAVAGRAACPTVLVRTADPAGGGTTADGPGPVVLAADLRPEAAPAVDFALECAALRSARLHAVRAWEPPTGAEYLGPVELAELEIAERRRLTEALEPGWRRHPDVRVTAETVRGPRARAVVGAGDGAQLLVIGRRTRRVPVGPHLGAVAHAVLHHARCPVAVVPCY</sequence>
<dbReference type="PRINTS" id="PR01438">
    <property type="entry name" value="UNVRSLSTRESS"/>
</dbReference>
<comment type="caution">
    <text evidence="3">The sequence shown here is derived from an EMBL/GenBank/DDBJ whole genome shotgun (WGS) entry which is preliminary data.</text>
</comment>
<dbReference type="RefSeq" id="WP_033254745.1">
    <property type="nucleotide sequence ID" value="NZ_BSRX01000038.1"/>
</dbReference>
<dbReference type="Pfam" id="PF00582">
    <property type="entry name" value="Usp"/>
    <property type="match status" value="2"/>
</dbReference>
<dbReference type="EMBL" id="BSRX01000038">
    <property type="protein sequence ID" value="GLW57456.1"/>
    <property type="molecule type" value="Genomic_DNA"/>
</dbReference>
<dbReference type="Gene3D" id="3.40.50.620">
    <property type="entry name" value="HUPs"/>
    <property type="match status" value="2"/>
</dbReference>
<evidence type="ECO:0000259" key="2">
    <source>
        <dbReference type="Pfam" id="PF00582"/>
    </source>
</evidence>
<dbReference type="PANTHER" id="PTHR46268">
    <property type="entry name" value="STRESS RESPONSE PROTEIN NHAX"/>
    <property type="match status" value="1"/>
</dbReference>
<feature type="domain" description="UspA" evidence="2">
    <location>
        <begin position="4"/>
        <end position="133"/>
    </location>
</feature>
<dbReference type="Proteomes" id="UP001165143">
    <property type="component" value="Unassembled WGS sequence"/>
</dbReference>
<comment type="similarity">
    <text evidence="1">Belongs to the universal stress protein A family.</text>
</comment>